<evidence type="ECO:0000313" key="1">
    <source>
        <dbReference type="EMBL" id="MCC5468555.1"/>
    </source>
</evidence>
<dbReference type="EMBL" id="JAJHJB010000077">
    <property type="protein sequence ID" value="MCC5468555.1"/>
    <property type="molecule type" value="Genomic_DNA"/>
</dbReference>
<name>A0ABS8HZI5_9FIRM</name>
<gene>
    <name evidence="1" type="ORF">LMF89_24780</name>
</gene>
<organism evidence="1 2">
    <name type="scientific">Pelosinus baikalensis</name>
    <dbReference type="NCBI Taxonomy" id="2892015"/>
    <lineage>
        <taxon>Bacteria</taxon>
        <taxon>Bacillati</taxon>
        <taxon>Bacillota</taxon>
        <taxon>Negativicutes</taxon>
        <taxon>Selenomonadales</taxon>
        <taxon>Sporomusaceae</taxon>
        <taxon>Pelosinus</taxon>
    </lineage>
</organism>
<dbReference type="InterPro" id="IPR024079">
    <property type="entry name" value="MetalloPept_cat_dom_sf"/>
</dbReference>
<protein>
    <submittedName>
        <fullName evidence="1">Uncharacterized protein</fullName>
    </submittedName>
</protein>
<dbReference type="Proteomes" id="UP001165492">
    <property type="component" value="Unassembled WGS sequence"/>
</dbReference>
<proteinExistence type="predicted"/>
<keyword evidence="2" id="KW-1185">Reference proteome</keyword>
<sequence length="174" mass="19623">MSEQAQPTKRTCGTSEVDRRLLKESAEYRAARSQIESMTQHFMQSARANALTDVTKIPVVVHVVWNTPEQNISDEQIQSQIKVLNRDFRAKNPDISQVPVVWKDRVADPLIEFYLATEDPNGRPTNGITRTKTNKSSFVTKDEPVKSKASGALLLENIMSLNARLVLLLQNITF</sequence>
<dbReference type="RefSeq" id="WP_229537435.1">
    <property type="nucleotide sequence ID" value="NZ_JAJHJB010000077.1"/>
</dbReference>
<evidence type="ECO:0000313" key="2">
    <source>
        <dbReference type="Proteomes" id="UP001165492"/>
    </source>
</evidence>
<accession>A0ABS8HZI5</accession>
<comment type="caution">
    <text evidence="1">The sequence shown here is derived from an EMBL/GenBank/DDBJ whole genome shotgun (WGS) entry which is preliminary data.</text>
</comment>
<dbReference type="Gene3D" id="3.40.390.10">
    <property type="entry name" value="Collagenase (Catalytic Domain)"/>
    <property type="match status" value="1"/>
</dbReference>
<reference evidence="1" key="1">
    <citation type="submission" date="2021-11" db="EMBL/GenBank/DDBJ databases">
        <title>Description of a new species Pelosinus isolated from the bottom sediments of Lake Baikal.</title>
        <authorList>
            <person name="Zakharyuk A."/>
        </authorList>
    </citation>
    <scope>NUCLEOTIDE SEQUENCE</scope>
    <source>
        <strain evidence="1">Bkl1</strain>
    </source>
</reference>